<proteinExistence type="predicted"/>
<dbReference type="EMBL" id="LT576035">
    <property type="protein sequence ID" value="SBN39910.1"/>
    <property type="molecule type" value="Genomic_DNA"/>
</dbReference>
<protein>
    <submittedName>
        <fullName evidence="1">Uncharacterized protein</fullName>
    </submittedName>
</protein>
<dbReference type="InterPro" id="IPR036873">
    <property type="entry name" value="Rhodanese-like_dom_sf"/>
</dbReference>
<dbReference type="CDD" id="cd00158">
    <property type="entry name" value="RHOD"/>
    <property type="match status" value="1"/>
</dbReference>
<dbReference type="AlphaFoldDB" id="A0A2C7AV99"/>
<organism evidence="1">
    <name type="scientific">Propionibacterium freudenreichii</name>
    <dbReference type="NCBI Taxonomy" id="1744"/>
    <lineage>
        <taxon>Bacteria</taxon>
        <taxon>Bacillati</taxon>
        <taxon>Actinomycetota</taxon>
        <taxon>Actinomycetes</taxon>
        <taxon>Propionibacteriales</taxon>
        <taxon>Propionibacteriaceae</taxon>
        <taxon>Propionibacterium</taxon>
    </lineage>
</organism>
<sequence>MPMLWRRKAAKEGPDESGRGISVDDALTLMSKGAVVADVRKRREFERGHLPGSRLVDIKAIRADPVDAIWGDDPLADTSKPVIVVSSTGLRANGAAALLRQEGRDAFALAGGLAAWVQDGQVLIPGPQR</sequence>
<reference evidence="1" key="1">
    <citation type="submission" date="2016-05" db="EMBL/GenBank/DDBJ databases">
        <authorList>
            <person name="Lavstsen T."/>
            <person name="Jespersen J.S."/>
        </authorList>
    </citation>
    <scope>NUCLEOTIDE SEQUENCE</scope>
    <source>
        <strain evidence="1">PFRJS10</strain>
    </source>
</reference>
<dbReference type="PROSITE" id="PS50206">
    <property type="entry name" value="RHODANESE_3"/>
    <property type="match status" value="1"/>
</dbReference>
<evidence type="ECO:0000313" key="1">
    <source>
        <dbReference type="EMBL" id="SBN39910.1"/>
    </source>
</evidence>
<gene>
    <name evidence="1" type="ORF">PFR_JS10_2267</name>
</gene>
<dbReference type="Gene3D" id="3.40.250.10">
    <property type="entry name" value="Rhodanese-like domain"/>
    <property type="match status" value="1"/>
</dbReference>
<dbReference type="PANTHER" id="PTHR43031">
    <property type="entry name" value="FAD-DEPENDENT OXIDOREDUCTASE"/>
    <property type="match status" value="1"/>
</dbReference>
<accession>A0A2C7AV99</accession>
<name>A0A2C7AV99_9ACTN</name>
<dbReference type="SUPFAM" id="SSF52821">
    <property type="entry name" value="Rhodanese/Cell cycle control phosphatase"/>
    <property type="match status" value="1"/>
</dbReference>
<dbReference type="PANTHER" id="PTHR43031:SF1">
    <property type="entry name" value="PYRIDINE NUCLEOTIDE-DISULPHIDE OXIDOREDUCTASE"/>
    <property type="match status" value="1"/>
</dbReference>
<dbReference type="Pfam" id="PF00581">
    <property type="entry name" value="Rhodanese"/>
    <property type="match status" value="1"/>
</dbReference>
<dbReference type="SMART" id="SM00450">
    <property type="entry name" value="RHOD"/>
    <property type="match status" value="1"/>
</dbReference>
<dbReference type="InterPro" id="IPR001763">
    <property type="entry name" value="Rhodanese-like_dom"/>
</dbReference>
<dbReference type="InterPro" id="IPR050229">
    <property type="entry name" value="GlpE_sulfurtransferase"/>
</dbReference>